<gene>
    <name evidence="1" type="ORF">S01H1_55529</name>
</gene>
<comment type="caution">
    <text evidence="1">The sequence shown here is derived from an EMBL/GenBank/DDBJ whole genome shotgun (WGS) entry which is preliminary data.</text>
</comment>
<sequence length="56" mass="5909">EFASGADVNKAGAAHTYASPAVHYVLIVATDTSGIIEWTTQNARANTTVDIIAYIK</sequence>
<name>X0WRY0_9ZZZZ</name>
<reference evidence="1" key="1">
    <citation type="journal article" date="2014" name="Front. Microbiol.">
        <title>High frequency of phylogenetically diverse reductive dehalogenase-homologous genes in deep subseafloor sedimentary metagenomes.</title>
        <authorList>
            <person name="Kawai M."/>
            <person name="Futagami T."/>
            <person name="Toyoda A."/>
            <person name="Takaki Y."/>
            <person name="Nishi S."/>
            <person name="Hori S."/>
            <person name="Arai W."/>
            <person name="Tsubouchi T."/>
            <person name="Morono Y."/>
            <person name="Uchiyama I."/>
            <person name="Ito T."/>
            <person name="Fujiyama A."/>
            <person name="Inagaki F."/>
            <person name="Takami H."/>
        </authorList>
    </citation>
    <scope>NUCLEOTIDE SEQUENCE</scope>
    <source>
        <strain evidence="1">Expedition CK06-06</strain>
    </source>
</reference>
<accession>X0WRY0</accession>
<feature type="non-terminal residue" evidence="1">
    <location>
        <position position="1"/>
    </location>
</feature>
<evidence type="ECO:0000313" key="1">
    <source>
        <dbReference type="EMBL" id="GAG25942.1"/>
    </source>
</evidence>
<dbReference type="AlphaFoldDB" id="X0WRY0"/>
<organism evidence="1">
    <name type="scientific">marine sediment metagenome</name>
    <dbReference type="NCBI Taxonomy" id="412755"/>
    <lineage>
        <taxon>unclassified sequences</taxon>
        <taxon>metagenomes</taxon>
        <taxon>ecological metagenomes</taxon>
    </lineage>
</organism>
<protein>
    <submittedName>
        <fullName evidence="1">Uncharacterized protein</fullName>
    </submittedName>
</protein>
<dbReference type="EMBL" id="BARS01036103">
    <property type="protein sequence ID" value="GAG25942.1"/>
    <property type="molecule type" value="Genomic_DNA"/>
</dbReference>
<proteinExistence type="predicted"/>